<gene>
    <name evidence="1" type="ORF">H5410_001244</name>
</gene>
<protein>
    <submittedName>
        <fullName evidence="1">Uncharacterized protein</fullName>
    </submittedName>
</protein>
<name>A0A9J6AZK2_SOLCO</name>
<evidence type="ECO:0000313" key="1">
    <source>
        <dbReference type="EMBL" id="KAG5629527.1"/>
    </source>
</evidence>
<sequence length="135" mass="15886">MNKLNKLGKNIYEDLLHYEKRHGVKHILSMLNILAARHKSIITMLEEIRHKIMDKNVEMRKFVDTWISDISPMARLVLEENKDFSRNCQVMFNEVNKQEEVGEEKEHQHQKGGNKRSKIVGFNIYTDDISGGQTY</sequence>
<organism evidence="1 2">
    <name type="scientific">Solanum commersonii</name>
    <name type="common">Commerson's wild potato</name>
    <name type="synonym">Commerson's nightshade</name>
    <dbReference type="NCBI Taxonomy" id="4109"/>
    <lineage>
        <taxon>Eukaryota</taxon>
        <taxon>Viridiplantae</taxon>
        <taxon>Streptophyta</taxon>
        <taxon>Embryophyta</taxon>
        <taxon>Tracheophyta</taxon>
        <taxon>Spermatophyta</taxon>
        <taxon>Magnoliopsida</taxon>
        <taxon>eudicotyledons</taxon>
        <taxon>Gunneridae</taxon>
        <taxon>Pentapetalae</taxon>
        <taxon>asterids</taxon>
        <taxon>lamiids</taxon>
        <taxon>Solanales</taxon>
        <taxon>Solanaceae</taxon>
        <taxon>Solanoideae</taxon>
        <taxon>Solaneae</taxon>
        <taxon>Solanum</taxon>
    </lineage>
</organism>
<comment type="caution">
    <text evidence="1">The sequence shown here is derived from an EMBL/GenBank/DDBJ whole genome shotgun (WGS) entry which is preliminary data.</text>
</comment>
<evidence type="ECO:0000313" key="2">
    <source>
        <dbReference type="Proteomes" id="UP000824120"/>
    </source>
</evidence>
<accession>A0A9J6AZK2</accession>
<dbReference type="Proteomes" id="UP000824120">
    <property type="component" value="Chromosome 1"/>
</dbReference>
<proteinExistence type="predicted"/>
<keyword evidence="2" id="KW-1185">Reference proteome</keyword>
<dbReference type="EMBL" id="JACXVP010000001">
    <property type="protein sequence ID" value="KAG5629527.1"/>
    <property type="molecule type" value="Genomic_DNA"/>
</dbReference>
<dbReference type="AlphaFoldDB" id="A0A9J6AZK2"/>
<reference evidence="1 2" key="1">
    <citation type="submission" date="2020-09" db="EMBL/GenBank/DDBJ databases">
        <title>De no assembly of potato wild relative species, Solanum commersonii.</title>
        <authorList>
            <person name="Cho K."/>
        </authorList>
    </citation>
    <scope>NUCLEOTIDE SEQUENCE [LARGE SCALE GENOMIC DNA]</scope>
    <source>
        <strain evidence="1">LZ3.2</strain>
        <tissue evidence="1">Leaf</tissue>
    </source>
</reference>